<keyword evidence="2 9" id="KW-1003">Cell membrane</keyword>
<dbReference type="GO" id="GO:0006508">
    <property type="term" value="P:proteolysis"/>
    <property type="evidence" value="ECO:0007669"/>
    <property type="project" value="UniProtKB-KW"/>
</dbReference>
<dbReference type="Proteomes" id="UP000218023">
    <property type="component" value="Unassembled WGS sequence"/>
</dbReference>
<evidence type="ECO:0000256" key="5">
    <source>
        <dbReference type="ARBA" id="ARBA00022750"/>
    </source>
</evidence>
<keyword evidence="7 9" id="KW-1133">Transmembrane helix</keyword>
<dbReference type="EC" id="3.4.23.36" evidence="9"/>
<dbReference type="NCBIfam" id="TIGR00077">
    <property type="entry name" value="lspA"/>
    <property type="match status" value="1"/>
</dbReference>
<dbReference type="EMBL" id="NSJZ01000047">
    <property type="protein sequence ID" value="PAU94333.1"/>
    <property type="molecule type" value="Genomic_DNA"/>
</dbReference>
<comment type="caution">
    <text evidence="13">The sequence shown here is derived from an EMBL/GenBank/DDBJ whole genome shotgun (WGS) entry which is preliminary data.</text>
</comment>
<dbReference type="GO" id="GO:0004190">
    <property type="term" value="F:aspartic-type endopeptidase activity"/>
    <property type="evidence" value="ECO:0007669"/>
    <property type="project" value="UniProtKB-UniRule"/>
</dbReference>
<dbReference type="RefSeq" id="WP_095641495.1">
    <property type="nucleotide sequence ID" value="NZ_NSJZ01000047.1"/>
</dbReference>
<dbReference type="PROSITE" id="PS00855">
    <property type="entry name" value="SPASE_II"/>
    <property type="match status" value="1"/>
</dbReference>
<protein>
    <recommendedName>
        <fullName evidence="9">Lipoprotein signal peptidase</fullName>
        <ecNumber evidence="9">3.4.23.36</ecNumber>
    </recommendedName>
    <alternativeName>
        <fullName evidence="9">Prolipoprotein signal peptidase</fullName>
    </alternativeName>
    <alternativeName>
        <fullName evidence="9">Signal peptidase II</fullName>
        <shortName evidence="9">SPase II</shortName>
    </alternativeName>
</protein>
<keyword evidence="14" id="KW-1185">Reference proteome</keyword>
<evidence type="ECO:0000256" key="1">
    <source>
        <dbReference type="ARBA" id="ARBA00006139"/>
    </source>
</evidence>
<comment type="pathway">
    <text evidence="9">Protein modification; lipoprotein biosynthesis (signal peptide cleavage).</text>
</comment>
<evidence type="ECO:0000313" key="13">
    <source>
        <dbReference type="EMBL" id="PAU94333.1"/>
    </source>
</evidence>
<comment type="caution">
    <text evidence="9">Lacks conserved residue(s) required for the propagation of feature annotation.</text>
</comment>
<keyword evidence="8 9" id="KW-0472">Membrane</keyword>
<evidence type="ECO:0000313" key="14">
    <source>
        <dbReference type="Proteomes" id="UP000218023"/>
    </source>
</evidence>
<evidence type="ECO:0000256" key="3">
    <source>
        <dbReference type="ARBA" id="ARBA00022670"/>
    </source>
</evidence>
<feature type="transmembrane region" description="Helical" evidence="9">
    <location>
        <begin position="124"/>
        <end position="146"/>
    </location>
</feature>
<comment type="catalytic activity">
    <reaction evidence="9 10">
        <text>Release of signal peptides from bacterial membrane prolipoproteins. Hydrolyzes -Xaa-Yaa-Zaa-|-(S,diacylglyceryl)Cys-, in which Xaa is hydrophobic (preferably Leu), and Yaa (Ala or Ser) and Zaa (Gly or Ala) have small, neutral side chains.</text>
        <dbReference type="EC" id="3.4.23.36"/>
    </reaction>
</comment>
<dbReference type="AlphaFoldDB" id="A0A2A2GBT8"/>
<dbReference type="PRINTS" id="PR00781">
    <property type="entry name" value="LIPOSIGPTASE"/>
</dbReference>
<name>A0A2A2GBT8_9RHOB</name>
<gene>
    <name evidence="9 13" type="primary">lspA</name>
    <name evidence="13" type="ORF">CK240_17165</name>
</gene>
<evidence type="ECO:0000256" key="7">
    <source>
        <dbReference type="ARBA" id="ARBA00022989"/>
    </source>
</evidence>
<dbReference type="InterPro" id="IPR001872">
    <property type="entry name" value="Peptidase_A8"/>
</dbReference>
<evidence type="ECO:0000256" key="9">
    <source>
        <dbReference type="HAMAP-Rule" id="MF_00161"/>
    </source>
</evidence>
<keyword evidence="6 9" id="KW-0378">Hydrolase</keyword>
<evidence type="ECO:0000256" key="4">
    <source>
        <dbReference type="ARBA" id="ARBA00022692"/>
    </source>
</evidence>
<proteinExistence type="inferred from homology"/>
<dbReference type="HAMAP" id="MF_00161">
    <property type="entry name" value="LspA"/>
    <property type="match status" value="1"/>
</dbReference>
<feature type="transmembrane region" description="Helical" evidence="9">
    <location>
        <begin position="87"/>
        <end position="104"/>
    </location>
</feature>
<evidence type="ECO:0000256" key="8">
    <source>
        <dbReference type="ARBA" id="ARBA00023136"/>
    </source>
</evidence>
<feature type="compositionally biased region" description="Low complexity" evidence="12">
    <location>
        <begin position="184"/>
        <end position="199"/>
    </location>
</feature>
<dbReference type="UniPathway" id="UPA00665"/>
<comment type="function">
    <text evidence="9 10">This protein specifically catalyzes the removal of signal peptides from prolipoproteins.</text>
</comment>
<feature type="active site" evidence="9">
    <location>
        <position position="132"/>
    </location>
</feature>
<accession>A0A2A2GBT8</accession>
<keyword evidence="3 9" id="KW-0645">Protease</keyword>
<evidence type="ECO:0000256" key="10">
    <source>
        <dbReference type="RuleBase" id="RU000594"/>
    </source>
</evidence>
<dbReference type="PANTHER" id="PTHR33695:SF1">
    <property type="entry name" value="LIPOPROTEIN SIGNAL PEPTIDASE"/>
    <property type="match status" value="1"/>
</dbReference>
<dbReference type="PANTHER" id="PTHR33695">
    <property type="entry name" value="LIPOPROTEIN SIGNAL PEPTIDASE"/>
    <property type="match status" value="1"/>
</dbReference>
<comment type="subcellular location">
    <subcellularLocation>
        <location evidence="9">Cell membrane</location>
        <topology evidence="9">Multi-pass membrane protein</topology>
    </subcellularLocation>
</comment>
<feature type="active site" evidence="9">
    <location>
        <position position="114"/>
    </location>
</feature>
<evidence type="ECO:0000256" key="2">
    <source>
        <dbReference type="ARBA" id="ARBA00022475"/>
    </source>
</evidence>
<evidence type="ECO:0000256" key="6">
    <source>
        <dbReference type="ARBA" id="ARBA00022801"/>
    </source>
</evidence>
<dbReference type="GO" id="GO:0005886">
    <property type="term" value="C:plasma membrane"/>
    <property type="evidence" value="ECO:0007669"/>
    <property type="project" value="UniProtKB-SubCell"/>
</dbReference>
<reference evidence="13 14" key="1">
    <citation type="submission" date="2017-09" db="EMBL/GenBank/DDBJ databases">
        <title>Paracoccus alkalisoli sp. nov., isolated from saline alkaline soil.</title>
        <authorList>
            <person name="Dong X."/>
            <person name="Zhang G."/>
        </authorList>
    </citation>
    <scope>NUCLEOTIDE SEQUENCE [LARGE SCALE GENOMIC DNA]</scope>
    <source>
        <strain evidence="13 14">WN007</strain>
    </source>
</reference>
<organism evidence="13 14">
    <name type="scientific">Paracoccus salipaludis</name>
    <dbReference type="NCBI Taxonomy" id="2032623"/>
    <lineage>
        <taxon>Bacteria</taxon>
        <taxon>Pseudomonadati</taxon>
        <taxon>Pseudomonadota</taxon>
        <taxon>Alphaproteobacteria</taxon>
        <taxon>Rhodobacterales</taxon>
        <taxon>Paracoccaceae</taxon>
        <taxon>Paracoccus</taxon>
    </lineage>
</organism>
<comment type="similarity">
    <text evidence="1 9 11">Belongs to the peptidase A8 family.</text>
</comment>
<evidence type="ECO:0000256" key="11">
    <source>
        <dbReference type="RuleBase" id="RU004181"/>
    </source>
</evidence>
<feature type="transmembrane region" description="Helical" evidence="9">
    <location>
        <begin position="58"/>
        <end position="80"/>
    </location>
</feature>
<feature type="region of interest" description="Disordered" evidence="12">
    <location>
        <begin position="184"/>
        <end position="215"/>
    </location>
</feature>
<evidence type="ECO:0000256" key="12">
    <source>
        <dbReference type="SAM" id="MobiDB-lite"/>
    </source>
</evidence>
<sequence>MNGRLIGLGCAAAVFALDQSTKALALGSTALAQGVEVLPVLNLVLVRNEGVSFGMLGGVAPWWALAALGVTIVAVLLAWLWRAHGRVLSLALGLVIGGALSNILDRARHGAVTDFLDFHLAAYHWPAFNLADVAVVTGTALLLLTACATQSARPPRDCRARARHRALFECRRGRARAWQRAARQARTRAGAAAPPQGRAPGRDPTAQGGRGGCRASLLPPRIARTGVAVGGGRLPPGDRTQTAGLHKCALLTVVRWA</sequence>
<keyword evidence="4 9" id="KW-0812">Transmembrane</keyword>
<dbReference type="OrthoDB" id="9810259at2"/>
<keyword evidence="5 9" id="KW-0064">Aspartyl protease</keyword>
<dbReference type="Pfam" id="PF01252">
    <property type="entry name" value="Peptidase_A8"/>
    <property type="match status" value="1"/>
</dbReference>